<gene>
    <name evidence="1" type="ORF">SCLCIDRAFT_143569</name>
</gene>
<accession>A0A0C2ZEC8</accession>
<keyword evidence="2" id="KW-1185">Reference proteome</keyword>
<reference evidence="2" key="2">
    <citation type="submission" date="2015-01" db="EMBL/GenBank/DDBJ databases">
        <title>Evolutionary Origins and Diversification of the Mycorrhizal Mutualists.</title>
        <authorList>
            <consortium name="DOE Joint Genome Institute"/>
            <consortium name="Mycorrhizal Genomics Consortium"/>
            <person name="Kohler A."/>
            <person name="Kuo A."/>
            <person name="Nagy L.G."/>
            <person name="Floudas D."/>
            <person name="Copeland A."/>
            <person name="Barry K.W."/>
            <person name="Cichocki N."/>
            <person name="Veneault-Fourrey C."/>
            <person name="LaButti K."/>
            <person name="Lindquist E.A."/>
            <person name="Lipzen A."/>
            <person name="Lundell T."/>
            <person name="Morin E."/>
            <person name="Murat C."/>
            <person name="Riley R."/>
            <person name="Ohm R."/>
            <person name="Sun H."/>
            <person name="Tunlid A."/>
            <person name="Henrissat B."/>
            <person name="Grigoriev I.V."/>
            <person name="Hibbett D.S."/>
            <person name="Martin F."/>
        </authorList>
    </citation>
    <scope>NUCLEOTIDE SEQUENCE [LARGE SCALE GENOMIC DNA]</scope>
    <source>
        <strain evidence="2">Foug A</strain>
    </source>
</reference>
<evidence type="ECO:0000313" key="1">
    <source>
        <dbReference type="EMBL" id="KIM51292.1"/>
    </source>
</evidence>
<dbReference type="AlphaFoldDB" id="A0A0C2ZEC8"/>
<dbReference type="HOGENOM" id="CLU_067870_0_0_1"/>
<reference evidence="1 2" key="1">
    <citation type="submission" date="2014-04" db="EMBL/GenBank/DDBJ databases">
        <authorList>
            <consortium name="DOE Joint Genome Institute"/>
            <person name="Kuo A."/>
            <person name="Kohler A."/>
            <person name="Nagy L.G."/>
            <person name="Floudas D."/>
            <person name="Copeland A."/>
            <person name="Barry K.W."/>
            <person name="Cichocki N."/>
            <person name="Veneault-Fourrey C."/>
            <person name="LaButti K."/>
            <person name="Lindquist E.A."/>
            <person name="Lipzen A."/>
            <person name="Lundell T."/>
            <person name="Morin E."/>
            <person name="Murat C."/>
            <person name="Sun H."/>
            <person name="Tunlid A."/>
            <person name="Henrissat B."/>
            <person name="Grigoriev I.V."/>
            <person name="Hibbett D.S."/>
            <person name="Martin F."/>
            <person name="Nordberg H.P."/>
            <person name="Cantor M.N."/>
            <person name="Hua S.X."/>
        </authorList>
    </citation>
    <scope>NUCLEOTIDE SEQUENCE [LARGE SCALE GENOMIC DNA]</scope>
    <source>
        <strain evidence="1 2">Foug A</strain>
    </source>
</reference>
<dbReference type="InParanoid" id="A0A0C2ZEC8"/>
<protein>
    <submittedName>
        <fullName evidence="1">Uncharacterized protein</fullName>
    </submittedName>
</protein>
<sequence length="159" mass="17902">MLHSYLKGAKLRAWLSCPDCPPAIQECKVLLDRVYNTHMHSYALLSDLNDIDSFDDVRVPETWNATYTAGGVVYSQCSTHLGNSLILFYPNRNQTSPAVPGCIIYIYEHEGSLHFAGVLAPNTPDPFAAYPHFLARMYLSTLKVKLEHVKISWVVSHYA</sequence>
<name>A0A0C2ZEC8_9AGAM</name>
<organism evidence="1 2">
    <name type="scientific">Scleroderma citrinum Foug A</name>
    <dbReference type="NCBI Taxonomy" id="1036808"/>
    <lineage>
        <taxon>Eukaryota</taxon>
        <taxon>Fungi</taxon>
        <taxon>Dikarya</taxon>
        <taxon>Basidiomycota</taxon>
        <taxon>Agaricomycotina</taxon>
        <taxon>Agaricomycetes</taxon>
        <taxon>Agaricomycetidae</taxon>
        <taxon>Boletales</taxon>
        <taxon>Sclerodermatineae</taxon>
        <taxon>Sclerodermataceae</taxon>
        <taxon>Scleroderma</taxon>
    </lineage>
</organism>
<dbReference type="EMBL" id="KN822268">
    <property type="protein sequence ID" value="KIM51292.1"/>
    <property type="molecule type" value="Genomic_DNA"/>
</dbReference>
<dbReference type="OrthoDB" id="3247418at2759"/>
<dbReference type="Proteomes" id="UP000053989">
    <property type="component" value="Unassembled WGS sequence"/>
</dbReference>
<evidence type="ECO:0000313" key="2">
    <source>
        <dbReference type="Proteomes" id="UP000053989"/>
    </source>
</evidence>
<proteinExistence type="predicted"/>